<dbReference type="GO" id="GO:0005829">
    <property type="term" value="C:cytosol"/>
    <property type="evidence" value="ECO:0007669"/>
    <property type="project" value="TreeGrafter"/>
</dbReference>
<dbReference type="InterPro" id="IPR036812">
    <property type="entry name" value="NAD(P)_OxRdtase_dom_sf"/>
</dbReference>
<gene>
    <name evidence="2" type="ORF">GM50_0770</name>
</gene>
<accession>A0A094QBV2</accession>
<comment type="caution">
    <text evidence="2">The sequence shown here is derived from an EMBL/GenBank/DDBJ whole genome shotgun (WGS) entry which is preliminary data.</text>
</comment>
<dbReference type="InterPro" id="IPR023210">
    <property type="entry name" value="NADP_OxRdtase_dom"/>
</dbReference>
<dbReference type="InterPro" id="IPR020471">
    <property type="entry name" value="AKR"/>
</dbReference>
<name>A0A094QBV2_9ZZZZ</name>
<dbReference type="Pfam" id="PF00248">
    <property type="entry name" value="Aldo_ket_red"/>
    <property type="match status" value="1"/>
</dbReference>
<evidence type="ECO:0000313" key="2">
    <source>
        <dbReference type="EMBL" id="KGA20862.1"/>
    </source>
</evidence>
<sequence length="316" mass="34520">MRHDEKVRLRTGVEISRLSLGTAAIGGLYTSVSDEDCTETILTAVDNGINFIDTAPHYGKGTSERRIGRALAGRDRSTFVISTKIGRLLVPSTTDIDDFFMDADNTVERKFDFSASGVRQSLESSLERLGMDSVEVLFIHDPDENADAAIIEAYPELDRMRSEGIIKAIGVGMNQCETPTRVIKETDIDMVLIAGRYSLLDQRALIELLPTALERNVDIIAAGVFNSGILANPVKGATYDYVPASDELLAKALRIREVLDGHQVSLTSAALQFPLRHPAVKSVLVGCRSAGEVKTNIDAFNLPIENKVWDDLVSVL</sequence>
<dbReference type="SUPFAM" id="SSF51430">
    <property type="entry name" value="NAD(P)-linked oxidoreductase"/>
    <property type="match status" value="1"/>
</dbReference>
<dbReference type="AlphaFoldDB" id="A0A094QBV2"/>
<feature type="domain" description="NADP-dependent oxidoreductase" evidence="1">
    <location>
        <begin position="17"/>
        <end position="314"/>
    </location>
</feature>
<dbReference type="CDD" id="cd19152">
    <property type="entry name" value="AKR_AKR15A"/>
    <property type="match status" value="1"/>
</dbReference>
<dbReference type="GO" id="GO:0016491">
    <property type="term" value="F:oxidoreductase activity"/>
    <property type="evidence" value="ECO:0007669"/>
    <property type="project" value="InterPro"/>
</dbReference>
<protein>
    <submittedName>
        <fullName evidence="2">Oxidoreductase</fullName>
    </submittedName>
</protein>
<evidence type="ECO:0000259" key="1">
    <source>
        <dbReference type="Pfam" id="PF00248"/>
    </source>
</evidence>
<organism evidence="2">
    <name type="scientific">freshwater metagenome</name>
    <dbReference type="NCBI Taxonomy" id="449393"/>
    <lineage>
        <taxon>unclassified sequences</taxon>
        <taxon>metagenomes</taxon>
        <taxon>ecological metagenomes</taxon>
    </lineage>
</organism>
<reference evidence="2" key="1">
    <citation type="submission" date="2014-05" db="EMBL/GenBank/DDBJ databases">
        <title>Key roles for freshwater Actinobacteria revealed by deep metagenomic sequencing.</title>
        <authorList>
            <person name="Ghai R."/>
            <person name="Mizuno C.M."/>
            <person name="Picazo A."/>
            <person name="Camacho A."/>
            <person name="Rodriguez-Valera F."/>
        </authorList>
    </citation>
    <scope>NUCLEOTIDE SEQUENCE</scope>
</reference>
<dbReference type="PANTHER" id="PTHR42686">
    <property type="entry name" value="GH17980P-RELATED"/>
    <property type="match status" value="1"/>
</dbReference>
<dbReference type="PANTHER" id="PTHR42686:SF1">
    <property type="entry name" value="GH17980P-RELATED"/>
    <property type="match status" value="1"/>
</dbReference>
<dbReference type="Gene3D" id="3.20.20.100">
    <property type="entry name" value="NADP-dependent oxidoreductase domain"/>
    <property type="match status" value="1"/>
</dbReference>
<proteinExistence type="predicted"/>
<dbReference type="EMBL" id="JNSK01000001">
    <property type="protein sequence ID" value="KGA20862.1"/>
    <property type="molecule type" value="Genomic_DNA"/>
</dbReference>